<comment type="subcellular location">
    <subcellularLocation>
        <location evidence="2">Membrane</location>
    </subcellularLocation>
</comment>
<dbReference type="PANTHER" id="PTHR45436">
    <property type="entry name" value="SENSOR HISTIDINE KINASE YKOH"/>
    <property type="match status" value="1"/>
</dbReference>
<dbReference type="Proteomes" id="UP000009145">
    <property type="component" value="Chromosome"/>
</dbReference>
<dbReference type="SUPFAM" id="SSF55874">
    <property type="entry name" value="ATPase domain of HSP90 chaperone/DNA topoisomerase II/histidine kinase"/>
    <property type="match status" value="1"/>
</dbReference>
<dbReference type="GO" id="GO:0004673">
    <property type="term" value="F:protein histidine kinase activity"/>
    <property type="evidence" value="ECO:0007669"/>
    <property type="project" value="UniProtKB-EC"/>
</dbReference>
<evidence type="ECO:0000313" key="14">
    <source>
        <dbReference type="EMBL" id="AFJ03203.1"/>
    </source>
</evidence>
<dbReference type="PATRIC" id="fig|754477.3.peg.2032"/>
<keyword evidence="5 14" id="KW-0808">Transferase</keyword>
<evidence type="ECO:0000256" key="3">
    <source>
        <dbReference type="ARBA" id="ARBA00012438"/>
    </source>
</evidence>
<evidence type="ECO:0000256" key="8">
    <source>
        <dbReference type="ARBA" id="ARBA00022777"/>
    </source>
</evidence>
<keyword evidence="9" id="KW-0067">ATP-binding</keyword>
<keyword evidence="8" id="KW-0418">Kinase</keyword>
<evidence type="ECO:0000256" key="10">
    <source>
        <dbReference type="ARBA" id="ARBA00022989"/>
    </source>
</evidence>
<feature type="transmembrane region" description="Helical" evidence="12">
    <location>
        <begin position="159"/>
        <end position="179"/>
    </location>
</feature>
<dbReference type="PRINTS" id="PR00344">
    <property type="entry name" value="BCTRLSENSOR"/>
</dbReference>
<dbReference type="InterPro" id="IPR005467">
    <property type="entry name" value="His_kinase_dom"/>
</dbReference>
<evidence type="ECO:0000256" key="5">
    <source>
        <dbReference type="ARBA" id="ARBA00022679"/>
    </source>
</evidence>
<dbReference type="RefSeq" id="WP_014704622.1">
    <property type="nucleotide sequence ID" value="NC_017856.1"/>
</dbReference>
<dbReference type="eggNOG" id="COG0642">
    <property type="taxonomic scope" value="Bacteria"/>
</dbReference>
<evidence type="ECO:0000256" key="6">
    <source>
        <dbReference type="ARBA" id="ARBA00022692"/>
    </source>
</evidence>
<dbReference type="InterPro" id="IPR003594">
    <property type="entry name" value="HATPase_dom"/>
</dbReference>
<reference evidence="14 15" key="1">
    <citation type="journal article" date="2012" name="J. Bacteriol.">
        <title>Complete genome sequences of Methylophaga sp. strain JAM1 and Methylophaga sp. strain JAM7.</title>
        <authorList>
            <person name="Villeneuve C."/>
            <person name="Martineau C."/>
            <person name="Mauffrey F."/>
            <person name="Villemur R."/>
        </authorList>
    </citation>
    <scope>NUCLEOTIDE SEQUENCE [LARGE SCALE GENOMIC DNA]</scope>
    <source>
        <strain evidence="14 15">JAM7</strain>
    </source>
</reference>
<dbReference type="PANTHER" id="PTHR45436:SF5">
    <property type="entry name" value="SENSOR HISTIDINE KINASE TRCS"/>
    <property type="match status" value="1"/>
</dbReference>
<evidence type="ECO:0000256" key="4">
    <source>
        <dbReference type="ARBA" id="ARBA00022553"/>
    </source>
</evidence>
<evidence type="ECO:0000256" key="12">
    <source>
        <dbReference type="SAM" id="Phobius"/>
    </source>
</evidence>
<accession>I1YJW0</accession>
<feature type="domain" description="Histidine kinase" evidence="13">
    <location>
        <begin position="240"/>
        <end position="445"/>
    </location>
</feature>
<dbReference type="SMART" id="SM00387">
    <property type="entry name" value="HATPase_c"/>
    <property type="match status" value="1"/>
</dbReference>
<proteinExistence type="predicted"/>
<dbReference type="InterPro" id="IPR004358">
    <property type="entry name" value="Sig_transdc_His_kin-like_C"/>
</dbReference>
<dbReference type="InterPro" id="IPR058619">
    <property type="entry name" value="PhoQ/CarS-like_HATPase"/>
</dbReference>
<keyword evidence="10 12" id="KW-1133">Transmembrane helix</keyword>
<evidence type="ECO:0000256" key="7">
    <source>
        <dbReference type="ARBA" id="ARBA00022741"/>
    </source>
</evidence>
<dbReference type="AlphaFoldDB" id="I1YJW0"/>
<dbReference type="PROSITE" id="PS50109">
    <property type="entry name" value="HIS_KIN"/>
    <property type="match status" value="1"/>
</dbReference>
<dbReference type="OrthoDB" id="9809567at2"/>
<evidence type="ECO:0000259" key="13">
    <source>
        <dbReference type="PROSITE" id="PS50109"/>
    </source>
</evidence>
<organism evidence="14 15">
    <name type="scientific">Methylophaga frappieri (strain ATCC BAA-2434 / DSM 25690 / JAM7)</name>
    <dbReference type="NCBI Taxonomy" id="754477"/>
    <lineage>
        <taxon>Bacteria</taxon>
        <taxon>Pseudomonadati</taxon>
        <taxon>Pseudomonadota</taxon>
        <taxon>Gammaproteobacteria</taxon>
        <taxon>Thiotrichales</taxon>
        <taxon>Piscirickettsiaceae</taxon>
        <taxon>Methylophaga</taxon>
    </lineage>
</organism>
<gene>
    <name evidence="14" type="ordered locus">Q7C_2064</name>
</gene>
<keyword evidence="6 12" id="KW-0812">Transmembrane</keyword>
<evidence type="ECO:0000256" key="2">
    <source>
        <dbReference type="ARBA" id="ARBA00004370"/>
    </source>
</evidence>
<evidence type="ECO:0000256" key="1">
    <source>
        <dbReference type="ARBA" id="ARBA00000085"/>
    </source>
</evidence>
<dbReference type="Pfam" id="PF02518">
    <property type="entry name" value="HATPase_c"/>
    <property type="match status" value="1"/>
</dbReference>
<name>I1YJW0_METFJ</name>
<dbReference type="InterPro" id="IPR050428">
    <property type="entry name" value="TCS_sensor_his_kinase"/>
</dbReference>
<keyword evidence="11 12" id="KW-0472">Membrane</keyword>
<evidence type="ECO:0000313" key="15">
    <source>
        <dbReference type="Proteomes" id="UP000009145"/>
    </source>
</evidence>
<dbReference type="HOGENOM" id="CLU_000445_42_3_6"/>
<feature type="transmembrane region" description="Helical" evidence="12">
    <location>
        <begin position="12"/>
        <end position="31"/>
    </location>
</feature>
<keyword evidence="7" id="KW-0547">Nucleotide-binding</keyword>
<dbReference type="GO" id="GO:0005886">
    <property type="term" value="C:plasma membrane"/>
    <property type="evidence" value="ECO:0007669"/>
    <property type="project" value="TreeGrafter"/>
</dbReference>
<dbReference type="KEGG" id="mec:Q7C_2064"/>
<dbReference type="InterPro" id="IPR036890">
    <property type="entry name" value="HATPase_C_sf"/>
</dbReference>
<dbReference type="EMBL" id="CP003380">
    <property type="protein sequence ID" value="AFJ03203.1"/>
    <property type="molecule type" value="Genomic_DNA"/>
</dbReference>
<protein>
    <recommendedName>
        <fullName evidence="3">histidine kinase</fullName>
        <ecNumber evidence="3">2.7.13.3</ecNumber>
    </recommendedName>
</protein>
<dbReference type="EC" id="2.7.13.3" evidence="3"/>
<keyword evidence="4" id="KW-0597">Phosphoprotein</keyword>
<dbReference type="STRING" id="754477.Q7C_2064"/>
<dbReference type="GO" id="GO:0000160">
    <property type="term" value="P:phosphorelay signal transduction system"/>
    <property type="evidence" value="ECO:0007669"/>
    <property type="project" value="TreeGrafter"/>
</dbReference>
<dbReference type="CDD" id="cd16954">
    <property type="entry name" value="HATPase_PhoQ-like"/>
    <property type="match status" value="1"/>
</dbReference>
<evidence type="ECO:0000256" key="9">
    <source>
        <dbReference type="ARBA" id="ARBA00022840"/>
    </source>
</evidence>
<keyword evidence="15" id="KW-1185">Reference proteome</keyword>
<evidence type="ECO:0000256" key="11">
    <source>
        <dbReference type="ARBA" id="ARBA00023136"/>
    </source>
</evidence>
<comment type="catalytic activity">
    <reaction evidence="1">
        <text>ATP + protein L-histidine = ADP + protein N-phospho-L-histidine.</text>
        <dbReference type="EC" id="2.7.13.3"/>
    </reaction>
</comment>
<sequence length="445" mass="50296" precursor="true">MTSLKHRLSLGLTLTLIILLVLQWALVSYGIQRLTEKQLIERLQMESESLLGNLTILPDGSMMLDEQAISSLYRRAFSGRYYRICRTAENCIQSRSLWDESLAMPLMASGRQTQIRQAGPQSQQLYVMTSGYIKRDQSLTIAIAEDIGPMRAELRRFQWLFTLVSATGLLLLLAMQWWLVGKALSPLKSVRRQLLKLNRGEAETLTREVPEEIEPVIAALNQLLTTLSRKTQRSRVALGNLAHALKSRLTLLNQIAEQPALGEHPQLQQRLQETTQDLYQIIERELKRARLLGAPLPGKQVDLPKTVADLCRTMQRMHAEKVLEIDWRVDPQVNFAGDREDLMELLGNLLDNASKWCQKKIQITVETRQKNQCEFIIEDDGPGCAESDQPRLTERGFRADESMPGSGLGLAIVHDIVDSYKGQLHFSDSPSLGGLKIRVVMPGRP</sequence>
<dbReference type="Gene3D" id="3.30.565.10">
    <property type="entry name" value="Histidine kinase-like ATPase, C-terminal domain"/>
    <property type="match status" value="1"/>
</dbReference>